<dbReference type="PANTHER" id="PTHR43394:SF1">
    <property type="entry name" value="ATP-BINDING CASSETTE SUB-FAMILY B MEMBER 10, MITOCHONDRIAL"/>
    <property type="match status" value="1"/>
</dbReference>
<feature type="domain" description="ABC transporter" evidence="9">
    <location>
        <begin position="325"/>
        <end position="559"/>
    </location>
</feature>
<evidence type="ECO:0000256" key="2">
    <source>
        <dbReference type="ARBA" id="ARBA00022448"/>
    </source>
</evidence>
<name>A0A371IYV6_9FIRM</name>
<keyword evidence="12" id="KW-1185">Reference proteome</keyword>
<dbReference type="EMBL" id="NOJY02000055">
    <property type="protein sequence ID" value="RDY25658.1"/>
    <property type="molecule type" value="Genomic_DNA"/>
</dbReference>
<feature type="transmembrane region" description="Helical" evidence="8">
    <location>
        <begin position="265"/>
        <end position="286"/>
    </location>
</feature>
<feature type="domain" description="ABC transmembrane type-1" evidence="10">
    <location>
        <begin position="16"/>
        <end position="294"/>
    </location>
</feature>
<dbReference type="InterPro" id="IPR027417">
    <property type="entry name" value="P-loop_NTPase"/>
</dbReference>
<dbReference type="Proteomes" id="UP000215694">
    <property type="component" value="Unassembled WGS sequence"/>
</dbReference>
<dbReference type="SMART" id="SM00382">
    <property type="entry name" value="AAA"/>
    <property type="match status" value="1"/>
</dbReference>
<dbReference type="SUPFAM" id="SSF52540">
    <property type="entry name" value="P-loop containing nucleoside triphosphate hydrolases"/>
    <property type="match status" value="1"/>
</dbReference>
<dbReference type="RefSeq" id="WP_094369619.1">
    <property type="nucleotide sequence ID" value="NZ_NOJY02000055.1"/>
</dbReference>
<proteinExistence type="predicted"/>
<evidence type="ECO:0000313" key="11">
    <source>
        <dbReference type="EMBL" id="RDY25658.1"/>
    </source>
</evidence>
<dbReference type="GO" id="GO:0005886">
    <property type="term" value="C:plasma membrane"/>
    <property type="evidence" value="ECO:0007669"/>
    <property type="project" value="UniProtKB-SubCell"/>
</dbReference>
<keyword evidence="4" id="KW-0547">Nucleotide-binding</keyword>
<keyword evidence="6 8" id="KW-1133">Transmembrane helix</keyword>
<dbReference type="GO" id="GO:0016887">
    <property type="term" value="F:ATP hydrolysis activity"/>
    <property type="evidence" value="ECO:0007669"/>
    <property type="project" value="InterPro"/>
</dbReference>
<dbReference type="CDD" id="cd07346">
    <property type="entry name" value="ABC_6TM_exporters"/>
    <property type="match status" value="1"/>
</dbReference>
<gene>
    <name evidence="11" type="ORF">CHL78_017025</name>
</gene>
<dbReference type="InterPro" id="IPR036640">
    <property type="entry name" value="ABC1_TM_sf"/>
</dbReference>
<dbReference type="GO" id="GO:0005737">
    <property type="term" value="C:cytoplasm"/>
    <property type="evidence" value="ECO:0007669"/>
    <property type="project" value="UniProtKB-ARBA"/>
</dbReference>
<comment type="subcellular location">
    <subcellularLocation>
        <location evidence="1">Cell membrane</location>
        <topology evidence="1">Multi-pass membrane protein</topology>
    </subcellularLocation>
</comment>
<evidence type="ECO:0000256" key="5">
    <source>
        <dbReference type="ARBA" id="ARBA00022840"/>
    </source>
</evidence>
<evidence type="ECO:0000256" key="4">
    <source>
        <dbReference type="ARBA" id="ARBA00022741"/>
    </source>
</evidence>
<evidence type="ECO:0000256" key="7">
    <source>
        <dbReference type="ARBA" id="ARBA00023136"/>
    </source>
</evidence>
<dbReference type="Gene3D" id="1.20.1560.10">
    <property type="entry name" value="ABC transporter type 1, transmembrane domain"/>
    <property type="match status" value="1"/>
</dbReference>
<dbReference type="Gene3D" id="3.40.50.300">
    <property type="entry name" value="P-loop containing nucleotide triphosphate hydrolases"/>
    <property type="match status" value="1"/>
</dbReference>
<evidence type="ECO:0000256" key="6">
    <source>
        <dbReference type="ARBA" id="ARBA00022989"/>
    </source>
</evidence>
<dbReference type="AlphaFoldDB" id="A0A371IYV6"/>
<evidence type="ECO:0000256" key="1">
    <source>
        <dbReference type="ARBA" id="ARBA00004651"/>
    </source>
</evidence>
<feature type="transmembrane region" description="Helical" evidence="8">
    <location>
        <begin position="153"/>
        <end position="171"/>
    </location>
</feature>
<evidence type="ECO:0000313" key="12">
    <source>
        <dbReference type="Proteomes" id="UP000215694"/>
    </source>
</evidence>
<dbReference type="InterPro" id="IPR017871">
    <property type="entry name" value="ABC_transporter-like_CS"/>
</dbReference>
<dbReference type="GO" id="GO:0005524">
    <property type="term" value="F:ATP binding"/>
    <property type="evidence" value="ECO:0007669"/>
    <property type="project" value="UniProtKB-KW"/>
</dbReference>
<dbReference type="PANTHER" id="PTHR43394">
    <property type="entry name" value="ATP-DEPENDENT PERMEASE MDL1, MITOCHONDRIAL"/>
    <property type="match status" value="1"/>
</dbReference>
<feature type="transmembrane region" description="Helical" evidence="8">
    <location>
        <begin position="51"/>
        <end position="68"/>
    </location>
</feature>
<dbReference type="InterPro" id="IPR003439">
    <property type="entry name" value="ABC_transporter-like_ATP-bd"/>
</dbReference>
<keyword evidence="3 8" id="KW-0812">Transmembrane</keyword>
<dbReference type="PROSITE" id="PS50893">
    <property type="entry name" value="ABC_TRANSPORTER_2"/>
    <property type="match status" value="1"/>
</dbReference>
<keyword evidence="2" id="KW-0813">Transport</keyword>
<feature type="transmembrane region" description="Helical" evidence="8">
    <location>
        <begin position="234"/>
        <end position="259"/>
    </location>
</feature>
<organism evidence="11 12">
    <name type="scientific">Romboutsia weinsteinii</name>
    <dbReference type="NCBI Taxonomy" id="2020949"/>
    <lineage>
        <taxon>Bacteria</taxon>
        <taxon>Bacillati</taxon>
        <taxon>Bacillota</taxon>
        <taxon>Clostridia</taxon>
        <taxon>Peptostreptococcales</taxon>
        <taxon>Peptostreptococcaceae</taxon>
        <taxon>Romboutsia</taxon>
    </lineage>
</organism>
<evidence type="ECO:0000259" key="10">
    <source>
        <dbReference type="PROSITE" id="PS50929"/>
    </source>
</evidence>
<evidence type="ECO:0000256" key="3">
    <source>
        <dbReference type="ARBA" id="ARBA00022692"/>
    </source>
</evidence>
<dbReference type="Pfam" id="PF00005">
    <property type="entry name" value="ABC_tran"/>
    <property type="match status" value="1"/>
</dbReference>
<keyword evidence="7 8" id="KW-0472">Membrane</keyword>
<keyword evidence="5 11" id="KW-0067">ATP-binding</keyword>
<feature type="transmembrane region" description="Helical" evidence="8">
    <location>
        <begin position="12"/>
        <end position="31"/>
    </location>
</feature>
<dbReference type="PROSITE" id="PS50929">
    <property type="entry name" value="ABC_TM1F"/>
    <property type="match status" value="1"/>
</dbReference>
<sequence>MKKYILKYKGWLATTVLFRCIGALMQVFIAILIQNILDTAINKDFEGFKKAIIFSSIFFIVMTFNNYINQTSQFIYMKKTLTKFKEDVFRGVLRKDYKSFNDENTAEYISNLTNDINLVQGQYITPYLEMIGDVVIFVGTTAVLLWINPWITLVMFATSILLFIIPVIFGTPISKRQGLVSDELSKFTTKIKDIFSGYEVIKSYNIEDSMTEEFLTCNNQVEHLKLRSNHIQGISASVSMLLGIMTQVSAIALGGYFLMTGKLTVGSLFAVVQLGNGLFGPIMFIVTKVTMIKGMKEVNSKLLKIINEGNIESDKKSLKEFNENIKLENISFTYNDEIQALDNVSISFSKNKKYAIVGRSGSGKSTILRLLLGYYDNFEGSISFDGQDTKEICKDSINKQISIIHQNVYMFDESIKKNILLGKEFSKDELKKALQVSGVEEFLNILPDGVDSQIGENGSNLSGGQKQRVAIARSLIQNTPILLLDEGTSALDTKTAYEIEDTLLRLDDLTVLTVTHKLSQSLLSRYDEIIVMDKGKVVEMGSFSELVNTKGEFYNLYSIESEDNLNEEVAN</sequence>
<dbReference type="InterPro" id="IPR039421">
    <property type="entry name" value="Type_1_exporter"/>
</dbReference>
<protein>
    <submittedName>
        <fullName evidence="11">ABC transporter ATP-binding protein</fullName>
    </submittedName>
</protein>
<dbReference type="FunFam" id="3.40.50.300:FF:000604">
    <property type="entry name" value="ABC transporter B family member 28"/>
    <property type="match status" value="1"/>
</dbReference>
<evidence type="ECO:0000256" key="8">
    <source>
        <dbReference type="SAM" id="Phobius"/>
    </source>
</evidence>
<comment type="caution">
    <text evidence="11">The sequence shown here is derived from an EMBL/GenBank/DDBJ whole genome shotgun (WGS) entry which is preliminary data.</text>
</comment>
<dbReference type="PROSITE" id="PS00211">
    <property type="entry name" value="ABC_TRANSPORTER_1"/>
    <property type="match status" value="1"/>
</dbReference>
<feature type="transmembrane region" description="Helical" evidence="8">
    <location>
        <begin position="127"/>
        <end position="147"/>
    </location>
</feature>
<dbReference type="GO" id="GO:0015421">
    <property type="term" value="F:ABC-type oligopeptide transporter activity"/>
    <property type="evidence" value="ECO:0007669"/>
    <property type="project" value="TreeGrafter"/>
</dbReference>
<dbReference type="OrthoDB" id="95687at2"/>
<reference evidence="11 12" key="1">
    <citation type="journal article" date="2017" name="Genome Announc.">
        <title>Draft Genome Sequence of Romboutsia weinsteinii sp. nov. Strain CCRI-19649(T) Isolated from Surface Water.</title>
        <authorList>
            <person name="Maheux A.F."/>
            <person name="Boudreau D.K."/>
            <person name="Berube E."/>
            <person name="Boissinot M."/>
            <person name="Cantin P."/>
            <person name="Raymond F."/>
            <person name="Corbeil J."/>
            <person name="Omar R.F."/>
            <person name="Bergeron M.G."/>
        </authorList>
    </citation>
    <scope>NUCLEOTIDE SEQUENCE [LARGE SCALE GENOMIC DNA]</scope>
    <source>
        <strain evidence="11 12">CCRI-19649</strain>
    </source>
</reference>
<dbReference type="InterPro" id="IPR003593">
    <property type="entry name" value="AAA+_ATPase"/>
</dbReference>
<dbReference type="Pfam" id="PF00664">
    <property type="entry name" value="ABC_membrane"/>
    <property type="match status" value="1"/>
</dbReference>
<evidence type="ECO:0000259" key="9">
    <source>
        <dbReference type="PROSITE" id="PS50893"/>
    </source>
</evidence>
<dbReference type="SUPFAM" id="SSF90123">
    <property type="entry name" value="ABC transporter transmembrane region"/>
    <property type="match status" value="1"/>
</dbReference>
<accession>A0A371IYV6</accession>
<dbReference type="InterPro" id="IPR011527">
    <property type="entry name" value="ABC1_TM_dom"/>
</dbReference>